<keyword evidence="1 9" id="KW-0963">Cytoplasm</keyword>
<feature type="binding site" evidence="9">
    <location>
        <position position="172"/>
    </location>
    <ligand>
        <name>ATP</name>
        <dbReference type="ChEBI" id="CHEBI:30616"/>
    </ligand>
</feature>
<dbReference type="InterPro" id="IPR008823">
    <property type="entry name" value="RuvB_wg_C"/>
</dbReference>
<dbReference type="InterPro" id="IPR036388">
    <property type="entry name" value="WH-like_DNA-bd_sf"/>
</dbReference>
<dbReference type="RefSeq" id="WP_247030282.1">
    <property type="nucleotide sequence ID" value="NZ_JALKCH010000010.1"/>
</dbReference>
<protein>
    <recommendedName>
        <fullName evidence="9">Holliday junction branch migration complex subunit RuvB</fullName>
        <ecNumber evidence="9">3.6.4.-</ecNumber>
    </recommendedName>
</protein>
<keyword evidence="3 9" id="KW-0227">DNA damage</keyword>
<organism evidence="11 12">
    <name type="scientific">Ancylobacter crimeensis</name>
    <dbReference type="NCBI Taxonomy" id="2579147"/>
    <lineage>
        <taxon>Bacteria</taxon>
        <taxon>Pseudomonadati</taxon>
        <taxon>Pseudomonadota</taxon>
        <taxon>Alphaproteobacteria</taxon>
        <taxon>Hyphomicrobiales</taxon>
        <taxon>Xanthobacteraceae</taxon>
        <taxon>Ancylobacter</taxon>
    </lineage>
</organism>
<comment type="subcellular location">
    <subcellularLocation>
        <location evidence="9">Cytoplasm</location>
    </subcellularLocation>
</comment>
<dbReference type="SUPFAM" id="SSF52540">
    <property type="entry name" value="P-loop containing nucleoside triphosphate hydrolases"/>
    <property type="match status" value="1"/>
</dbReference>
<feature type="binding site" evidence="9">
    <location>
        <position position="68"/>
    </location>
    <ligand>
        <name>ATP</name>
        <dbReference type="ChEBI" id="CHEBI:30616"/>
    </ligand>
</feature>
<evidence type="ECO:0000313" key="11">
    <source>
        <dbReference type="EMBL" id="MCK0198330.1"/>
    </source>
</evidence>
<feature type="binding site" evidence="9">
    <location>
        <position position="67"/>
    </location>
    <ligand>
        <name>Mg(2+)</name>
        <dbReference type="ChEBI" id="CHEBI:18420"/>
    </ligand>
</feature>
<dbReference type="PANTHER" id="PTHR42848">
    <property type="match status" value="1"/>
</dbReference>
<keyword evidence="4 9" id="KW-0378">Hydrolase</keyword>
<dbReference type="EC" id="3.6.4.-" evidence="9"/>
<dbReference type="Proteomes" id="UP001203284">
    <property type="component" value="Unassembled WGS sequence"/>
</dbReference>
<dbReference type="Gene3D" id="1.10.8.60">
    <property type="match status" value="1"/>
</dbReference>
<comment type="similarity">
    <text evidence="9">Belongs to the RuvB family.</text>
</comment>
<proteinExistence type="inferred from homology"/>
<dbReference type="PANTHER" id="PTHR42848:SF1">
    <property type="entry name" value="HOLLIDAY JUNCTION BRANCH MIGRATION COMPLEX SUBUNIT RUVB"/>
    <property type="match status" value="1"/>
</dbReference>
<dbReference type="Gene3D" id="3.40.50.300">
    <property type="entry name" value="P-loop containing nucleotide triphosphate hydrolases"/>
    <property type="match status" value="1"/>
</dbReference>
<feature type="binding site" evidence="9">
    <location>
        <position position="22"/>
    </location>
    <ligand>
        <name>ATP</name>
        <dbReference type="ChEBI" id="CHEBI:30616"/>
    </ligand>
</feature>
<keyword evidence="6 9" id="KW-0238">DNA-binding</keyword>
<dbReference type="EMBL" id="JALKCH010000010">
    <property type="protein sequence ID" value="MCK0198330.1"/>
    <property type="molecule type" value="Genomic_DNA"/>
</dbReference>
<feature type="domain" description="AAA+ ATPase" evidence="10">
    <location>
        <begin position="52"/>
        <end position="179"/>
    </location>
</feature>
<dbReference type="SUPFAM" id="SSF46785">
    <property type="entry name" value="Winged helix' DNA-binding domain"/>
    <property type="match status" value="1"/>
</dbReference>
<dbReference type="InterPro" id="IPR027417">
    <property type="entry name" value="P-loop_NTPase"/>
</dbReference>
<evidence type="ECO:0000256" key="9">
    <source>
        <dbReference type="HAMAP-Rule" id="MF_00016"/>
    </source>
</evidence>
<dbReference type="Pfam" id="PF17864">
    <property type="entry name" value="AAA_lid_4"/>
    <property type="match status" value="1"/>
</dbReference>
<keyword evidence="11" id="KW-0347">Helicase</keyword>
<dbReference type="Gene3D" id="1.10.10.10">
    <property type="entry name" value="Winged helix-like DNA-binding domain superfamily/Winged helix DNA-binding domain"/>
    <property type="match status" value="1"/>
</dbReference>
<keyword evidence="5 9" id="KW-0067">ATP-binding</keyword>
<feature type="region of interest" description="Head domain (RuvB-H)" evidence="9">
    <location>
        <begin position="256"/>
        <end position="345"/>
    </location>
</feature>
<gene>
    <name evidence="9 11" type="primary">ruvB</name>
    <name evidence="11" type="ORF">MWN34_15565</name>
</gene>
<dbReference type="SMART" id="SM00382">
    <property type="entry name" value="AAA"/>
    <property type="match status" value="1"/>
</dbReference>
<dbReference type="InterPro" id="IPR003593">
    <property type="entry name" value="AAA+_ATPase"/>
</dbReference>
<feature type="binding site" evidence="9">
    <location>
        <position position="316"/>
    </location>
    <ligand>
        <name>DNA</name>
        <dbReference type="ChEBI" id="CHEBI:16991"/>
    </ligand>
</feature>
<dbReference type="Pfam" id="PF05491">
    <property type="entry name" value="WHD_RuvB"/>
    <property type="match status" value="1"/>
</dbReference>
<dbReference type="NCBIfam" id="NF000868">
    <property type="entry name" value="PRK00080.1"/>
    <property type="match status" value="1"/>
</dbReference>
<dbReference type="GO" id="GO:0016787">
    <property type="term" value="F:hydrolase activity"/>
    <property type="evidence" value="ECO:0007669"/>
    <property type="project" value="UniProtKB-KW"/>
</dbReference>
<keyword evidence="12" id="KW-1185">Reference proteome</keyword>
<dbReference type="InterPro" id="IPR008824">
    <property type="entry name" value="RuvB-like_N"/>
</dbReference>
<feature type="binding site" evidence="9">
    <location>
        <position position="66"/>
    </location>
    <ligand>
        <name>ATP</name>
        <dbReference type="ChEBI" id="CHEBI:30616"/>
    </ligand>
</feature>
<evidence type="ECO:0000256" key="2">
    <source>
        <dbReference type="ARBA" id="ARBA00022741"/>
    </source>
</evidence>
<evidence type="ECO:0000259" key="10">
    <source>
        <dbReference type="SMART" id="SM00382"/>
    </source>
</evidence>
<feature type="binding site" evidence="9">
    <location>
        <position position="182"/>
    </location>
    <ligand>
        <name>ATP</name>
        <dbReference type="ChEBI" id="CHEBI:30616"/>
    </ligand>
</feature>
<dbReference type="InterPro" id="IPR041445">
    <property type="entry name" value="AAA_lid_4"/>
</dbReference>
<accession>A0ABT0DED6</accession>
<feature type="binding site" evidence="9">
    <location>
        <begin position="129"/>
        <end position="131"/>
    </location>
    <ligand>
        <name>ATP</name>
        <dbReference type="ChEBI" id="CHEBI:30616"/>
    </ligand>
</feature>
<comment type="subunit">
    <text evidence="9">Homohexamer. Forms an RuvA(8)-RuvB(12)-Holliday junction (HJ) complex. HJ DNA is sandwiched between 2 RuvA tetramers; dsDNA enters through RuvA and exits via RuvB. An RuvB hexamer assembles on each DNA strand where it exits the tetramer. Each RuvB hexamer is contacted by two RuvA subunits (via domain III) on 2 adjacent RuvB subunits; this complex drives branch migration. In the full resolvosome a probable DNA-RuvA(4)-RuvB(12)-RuvC(2) complex forms which resolves the HJ.</text>
</comment>
<comment type="function">
    <text evidence="9">The RuvA-RuvB-RuvC complex processes Holliday junction (HJ) DNA during genetic recombination and DNA repair, while the RuvA-RuvB complex plays an important role in the rescue of blocked DNA replication forks via replication fork reversal (RFR). RuvA specifically binds to HJ cruciform DNA, conferring on it an open structure. The RuvB hexamer acts as an ATP-dependent pump, pulling dsDNA into and through the RuvAB complex. RuvB forms 2 homohexamers on either side of HJ DNA bound by 1 or 2 RuvA tetramers; 4 subunits per hexamer contact DNA at a time. Coordinated motions by a converter formed by DNA-disengaged RuvB subunits stimulates ATP hydrolysis and nucleotide exchange. Immobilization of the converter enables RuvB to convert the ATP-contained energy into a lever motion, pulling 2 nucleotides of DNA out of the RuvA tetramer per ATP hydrolyzed, thus driving DNA branch migration. The RuvB motors rotate together with the DNA substrate, which together with the progressing nucleotide cycle form the mechanistic basis for DNA recombination by continuous HJ branch migration. Branch migration allows RuvC to scan DNA until it finds its consensus sequence, where it cleaves and resolves cruciform DNA.</text>
</comment>
<evidence type="ECO:0000256" key="7">
    <source>
        <dbReference type="ARBA" id="ARBA00023172"/>
    </source>
</evidence>
<feature type="binding site" evidence="9">
    <location>
        <position position="292"/>
    </location>
    <ligand>
        <name>DNA</name>
        <dbReference type="ChEBI" id="CHEBI:16991"/>
    </ligand>
</feature>
<dbReference type="InterPro" id="IPR004605">
    <property type="entry name" value="DNA_helicase_Holl-junc_RuvB"/>
</dbReference>
<dbReference type="InterPro" id="IPR036390">
    <property type="entry name" value="WH_DNA-bd_sf"/>
</dbReference>
<keyword evidence="7 9" id="KW-0233">DNA recombination</keyword>
<keyword evidence="2 9" id="KW-0547">Nucleotide-binding</keyword>
<reference evidence="11 12" key="1">
    <citation type="submission" date="2022-04" db="EMBL/GenBank/DDBJ databases">
        <authorList>
            <person name="Grouzdev D.S."/>
            <person name="Pantiukh K.S."/>
            <person name="Krutkina M.S."/>
        </authorList>
    </citation>
    <scope>NUCLEOTIDE SEQUENCE [LARGE SCALE GENOMIC DNA]</scope>
    <source>
        <strain evidence="11 12">6x-1</strain>
    </source>
</reference>
<feature type="binding site" evidence="9">
    <location>
        <position position="311"/>
    </location>
    <ligand>
        <name>DNA</name>
        <dbReference type="ChEBI" id="CHEBI:16991"/>
    </ligand>
</feature>
<evidence type="ECO:0000313" key="12">
    <source>
        <dbReference type="Proteomes" id="UP001203284"/>
    </source>
</evidence>
<dbReference type="NCBIfam" id="TIGR00635">
    <property type="entry name" value="ruvB"/>
    <property type="match status" value="1"/>
</dbReference>
<dbReference type="HAMAP" id="MF_00016">
    <property type="entry name" value="DNA_HJ_migration_RuvB"/>
    <property type="match status" value="1"/>
</dbReference>
<comment type="domain">
    <text evidence="9">Has 3 domains, the large (RuvB-L) and small ATPase (RuvB-S) domains and the C-terminal head (RuvB-H) domain. The head domain binds DNA, while the ATPase domains jointly bind ATP, ADP or are empty depending on the state of the subunit in the translocation cycle. During a single DNA translocation step the structure of each domain remains the same, but their relative positions change.</text>
</comment>
<evidence type="ECO:0000256" key="5">
    <source>
        <dbReference type="ARBA" id="ARBA00022840"/>
    </source>
</evidence>
<dbReference type="Pfam" id="PF05496">
    <property type="entry name" value="RuvB_N"/>
    <property type="match status" value="1"/>
</dbReference>
<evidence type="ECO:0000256" key="3">
    <source>
        <dbReference type="ARBA" id="ARBA00022763"/>
    </source>
</evidence>
<sequence>MSNDRLITSERRDEDTAETSLRPQMLAEFVGQEQARANLDVFIKAAKSRGEALDHVLFVGPPGLGKTTLAQIVARELGVGFRSTSGPVIAKAGDLAALLTGLEERDVLFIDEIHRLNPAVEEILYPAMEDYELDLIIGEGPAARSVKISLSKFTLVGATTRSGLLTTPLRDRFGIPIRLNFYTVDELTLVVTRGARVLGIAITPDGAREIARRARGTPRIAGRLLRRVRDFALVAGRSAIDQVAADHALRHLEVDQAGLDQMDRRYLSMIAMNYGGGPVGVETIAAALSEPRDAIEEIIEPYLVQQGFVQRTPRGRVLTAHAFKHLGLAVPTTTAQMPLFDQGDD</sequence>
<comment type="catalytic activity">
    <reaction evidence="9">
        <text>ATP + H2O = ADP + phosphate + H(+)</text>
        <dbReference type="Rhea" id="RHEA:13065"/>
        <dbReference type="ChEBI" id="CHEBI:15377"/>
        <dbReference type="ChEBI" id="CHEBI:15378"/>
        <dbReference type="ChEBI" id="CHEBI:30616"/>
        <dbReference type="ChEBI" id="CHEBI:43474"/>
        <dbReference type="ChEBI" id="CHEBI:456216"/>
    </reaction>
</comment>
<evidence type="ECO:0000256" key="6">
    <source>
        <dbReference type="ARBA" id="ARBA00023125"/>
    </source>
</evidence>
<feature type="binding site" evidence="9">
    <location>
        <position position="21"/>
    </location>
    <ligand>
        <name>ATP</name>
        <dbReference type="ChEBI" id="CHEBI:30616"/>
    </ligand>
</feature>
<comment type="caution">
    <text evidence="11">The sequence shown here is derived from an EMBL/GenBank/DDBJ whole genome shotgun (WGS) entry which is preliminary data.</text>
</comment>
<evidence type="ECO:0000256" key="1">
    <source>
        <dbReference type="ARBA" id="ARBA00022490"/>
    </source>
</evidence>
<dbReference type="GO" id="GO:0003678">
    <property type="term" value="F:DNA helicase activity"/>
    <property type="evidence" value="ECO:0007669"/>
    <property type="project" value="UniProtKB-EC"/>
</dbReference>
<feature type="binding site" evidence="9">
    <location>
        <position position="219"/>
    </location>
    <ligand>
        <name>ATP</name>
        <dbReference type="ChEBI" id="CHEBI:30616"/>
    </ligand>
</feature>
<name>A0ABT0DED6_9HYPH</name>
<dbReference type="CDD" id="cd00009">
    <property type="entry name" value="AAA"/>
    <property type="match status" value="1"/>
</dbReference>
<feature type="region of interest" description="Small ATPAse domain (RuvB-S)" evidence="9">
    <location>
        <begin position="183"/>
        <end position="253"/>
    </location>
</feature>
<evidence type="ECO:0000256" key="4">
    <source>
        <dbReference type="ARBA" id="ARBA00022801"/>
    </source>
</evidence>
<evidence type="ECO:0000256" key="8">
    <source>
        <dbReference type="ARBA" id="ARBA00023204"/>
    </source>
</evidence>
<feature type="binding site" evidence="9">
    <location>
        <position position="67"/>
    </location>
    <ligand>
        <name>ATP</name>
        <dbReference type="ChEBI" id="CHEBI:30616"/>
    </ligand>
</feature>
<keyword evidence="8 9" id="KW-0234">DNA repair</keyword>
<feature type="binding site" evidence="9">
    <location>
        <position position="63"/>
    </location>
    <ligand>
        <name>ATP</name>
        <dbReference type="ChEBI" id="CHEBI:30616"/>
    </ligand>
</feature>
<comment type="caution">
    <text evidence="9">Lacks conserved residue(s) required for the propagation of feature annotation.</text>
</comment>